<dbReference type="InterPro" id="IPR011701">
    <property type="entry name" value="MFS"/>
</dbReference>
<keyword evidence="5" id="KW-0813">Transport</keyword>
<evidence type="ECO:0000256" key="3">
    <source>
        <dbReference type="ARBA" id="ARBA00004638"/>
    </source>
</evidence>
<dbReference type="Pfam" id="PF07690">
    <property type="entry name" value="MFS_1"/>
    <property type="match status" value="1"/>
</dbReference>
<dbReference type="PANTHER" id="PTHR11662:SF432">
    <property type="entry name" value="SIALIN"/>
    <property type="match status" value="1"/>
</dbReference>
<feature type="transmembrane region" description="Helical" evidence="27">
    <location>
        <begin position="367"/>
        <end position="387"/>
    </location>
</feature>
<evidence type="ECO:0000256" key="6">
    <source>
        <dbReference type="ARBA" id="ARBA00022475"/>
    </source>
</evidence>
<evidence type="ECO:0000256" key="12">
    <source>
        <dbReference type="ARBA" id="ARBA00023180"/>
    </source>
</evidence>
<evidence type="ECO:0000256" key="23">
    <source>
        <dbReference type="ARBA" id="ARBA00080244"/>
    </source>
</evidence>
<dbReference type="KEGG" id="pgut:117674084"/>
<keyword evidence="8" id="KW-0769">Symport</keyword>
<dbReference type="GO" id="GO:0016324">
    <property type="term" value="C:apical plasma membrane"/>
    <property type="evidence" value="ECO:0007669"/>
    <property type="project" value="TreeGrafter"/>
</dbReference>
<keyword evidence="29" id="KW-1185">Reference proteome</keyword>
<evidence type="ECO:0000256" key="18">
    <source>
        <dbReference type="ARBA" id="ARBA00051403"/>
    </source>
</evidence>
<organism evidence="29 30">
    <name type="scientific">Pantherophis guttatus</name>
    <name type="common">Corn snake</name>
    <name type="synonym">Elaphe guttata</name>
    <dbReference type="NCBI Taxonomy" id="94885"/>
    <lineage>
        <taxon>Eukaryota</taxon>
        <taxon>Metazoa</taxon>
        <taxon>Chordata</taxon>
        <taxon>Craniata</taxon>
        <taxon>Vertebrata</taxon>
        <taxon>Euteleostomi</taxon>
        <taxon>Lepidosauria</taxon>
        <taxon>Squamata</taxon>
        <taxon>Bifurcata</taxon>
        <taxon>Unidentata</taxon>
        <taxon>Episquamata</taxon>
        <taxon>Toxicofera</taxon>
        <taxon>Serpentes</taxon>
        <taxon>Colubroidea</taxon>
        <taxon>Colubridae</taxon>
        <taxon>Colubrinae</taxon>
        <taxon>Pantherophis</taxon>
    </lineage>
</organism>
<dbReference type="GO" id="GO:0016323">
    <property type="term" value="C:basolateral plasma membrane"/>
    <property type="evidence" value="ECO:0007669"/>
    <property type="project" value="UniProtKB-SubCell"/>
</dbReference>
<comment type="catalytic activity">
    <reaction evidence="15">
        <text>2 nitrate(out) + H(+)(out) = 2 nitrate(in) + H(+)(in)</text>
        <dbReference type="Rhea" id="RHEA:71539"/>
        <dbReference type="ChEBI" id="CHEBI:15378"/>
        <dbReference type="ChEBI" id="CHEBI:17632"/>
    </reaction>
    <physiologicalReaction direction="left-to-right" evidence="15">
        <dbReference type="Rhea" id="RHEA:71540"/>
    </physiologicalReaction>
</comment>
<dbReference type="FunFam" id="1.20.1250.20:FF:000067">
    <property type="entry name" value="sialin isoform X2"/>
    <property type="match status" value="1"/>
</dbReference>
<dbReference type="PANTHER" id="PTHR11662">
    <property type="entry name" value="SOLUTE CARRIER FAMILY 17"/>
    <property type="match status" value="1"/>
</dbReference>
<gene>
    <name evidence="30" type="primary">SLC17A5</name>
</gene>
<evidence type="ECO:0000256" key="13">
    <source>
        <dbReference type="ARBA" id="ARBA00023228"/>
    </source>
</evidence>
<feature type="transmembrane region" description="Helical" evidence="27">
    <location>
        <begin position="145"/>
        <end position="165"/>
    </location>
</feature>
<evidence type="ECO:0000256" key="11">
    <source>
        <dbReference type="ARBA" id="ARBA00023136"/>
    </source>
</evidence>
<evidence type="ECO:0000259" key="28">
    <source>
        <dbReference type="PROSITE" id="PS50850"/>
    </source>
</evidence>
<evidence type="ECO:0000256" key="16">
    <source>
        <dbReference type="ARBA" id="ARBA00050554"/>
    </source>
</evidence>
<comment type="function">
    <text evidence="21">Receptor for CM101, a polysaccharide produced by group B Streptococcus with antipathoangiogenic properties.</text>
</comment>
<evidence type="ECO:0000256" key="1">
    <source>
        <dbReference type="ARBA" id="ARBA00004432"/>
    </source>
</evidence>
<evidence type="ECO:0000256" key="20">
    <source>
        <dbReference type="ARBA" id="ARBA00051612"/>
    </source>
</evidence>
<accession>A0A6P9D6E9</accession>
<comment type="subcellular location">
    <subcellularLocation>
        <location evidence="2">Basolateral cell membrane</location>
        <topology evidence="2">Multi-pass membrane protein</topology>
    </subcellularLocation>
    <subcellularLocation>
        <location evidence="3">Cytoplasmic vesicle</location>
        <location evidence="3">Secretory vesicle membrane</location>
        <topology evidence="3">Multi-pass membrane protein</topology>
    </subcellularLocation>
    <subcellularLocation>
        <location evidence="1">Cytoplasmic vesicle</location>
        <location evidence="1">Secretory vesicle</location>
        <location evidence="1">Synaptic vesicle membrane</location>
    </subcellularLocation>
    <subcellularLocation>
        <location evidence="4">Lysosome membrane</location>
    </subcellularLocation>
</comment>
<feature type="transmembrane region" description="Helical" evidence="27">
    <location>
        <begin position="426"/>
        <end position="447"/>
    </location>
</feature>
<dbReference type="CTD" id="26503"/>
<keyword evidence="13" id="KW-0458">Lysosome</keyword>
<feature type="transmembrane region" description="Helical" evidence="27">
    <location>
        <begin position="233"/>
        <end position="251"/>
    </location>
</feature>
<evidence type="ECO:0000313" key="30">
    <source>
        <dbReference type="RefSeq" id="XP_034287786.1"/>
    </source>
</evidence>
<dbReference type="AlphaFoldDB" id="A0A6P9D6E9"/>
<dbReference type="CDD" id="cd17381">
    <property type="entry name" value="MFS_SLC17A5"/>
    <property type="match status" value="1"/>
</dbReference>
<feature type="transmembrane region" description="Helical" evidence="27">
    <location>
        <begin position="326"/>
        <end position="347"/>
    </location>
</feature>
<dbReference type="Gene3D" id="1.20.1250.20">
    <property type="entry name" value="MFS general substrate transporter like domains"/>
    <property type="match status" value="2"/>
</dbReference>
<reference evidence="30" key="1">
    <citation type="submission" date="2025-08" db="UniProtKB">
        <authorList>
            <consortium name="RefSeq"/>
        </authorList>
    </citation>
    <scope>IDENTIFICATION</scope>
    <source>
        <tissue evidence="30">Blood</tissue>
    </source>
</reference>
<sequence>MDRSHVPQITCRFLELCFSSPGDSGDRPAGFFWNPEQGDMQTPKAEEEEEDRTPLLLSDSQPSPKEVPLWCSARLSLAIWAFFGFFLLYALRVNLSVALVDMVEPNTSLNKNITSNVCPEHSSTPVAPRNTTGKSYPWDADMQGWILGSFFYGYIITQVPGGYLARRFGAKLLLGFGILGTAVFTLFTPLAADLGAGFLIAVRVLEGLGEGVTFPAMHAMWSNWAPPLERSKLLSISYAGAQLGTVVSLPLSGVICFYVDWSYVFYIFGTLGVLWFLFWICVVSDTPETHKTISPAEKEYILSSLSQQLSTQKSVPWKAMLKSVPLWAIVVAHFSYNWTFYTLLTLLPTYMKEILRFDVQENGFLSALPYFGCWVCIIVCGQFADYLREKKNMSTVCVRKTFTAIGMVGPAVFLMAAGFIGCNYEVAVVFLTISTTLGGFSTSGYSINHLDIAPSYAGILLGITNSFGTIPGMVGPLVAKALTHSNTIEEWRNVFYIASALNLFGAIFFALFSSGEVQNWALNGYHIHRN</sequence>
<evidence type="ECO:0000256" key="15">
    <source>
        <dbReference type="ARBA" id="ARBA00050101"/>
    </source>
</evidence>
<dbReference type="GO" id="GO:0005765">
    <property type="term" value="C:lysosomal membrane"/>
    <property type="evidence" value="ECO:0007669"/>
    <property type="project" value="UniProtKB-SubCell"/>
</dbReference>
<comment type="catalytic activity">
    <reaction evidence="20">
        <text>D-glucuronate(out) + H(+)(out) = D-glucuronate(in) + H(+)(in)</text>
        <dbReference type="Rhea" id="RHEA:72591"/>
        <dbReference type="ChEBI" id="CHEBI:15378"/>
        <dbReference type="ChEBI" id="CHEBI:58720"/>
    </reaction>
    <physiologicalReaction direction="left-to-right" evidence="20">
        <dbReference type="Rhea" id="RHEA:72592"/>
    </physiologicalReaction>
</comment>
<evidence type="ECO:0000256" key="24">
    <source>
        <dbReference type="ARBA" id="ARBA00081195"/>
    </source>
</evidence>
<feature type="transmembrane region" description="Helical" evidence="27">
    <location>
        <begin position="172"/>
        <end position="192"/>
    </location>
</feature>
<dbReference type="InterPro" id="IPR050382">
    <property type="entry name" value="MFS_Na/Anion_cotransporter"/>
</dbReference>
<dbReference type="RefSeq" id="XP_034287786.1">
    <property type="nucleotide sequence ID" value="XM_034431895.1"/>
</dbReference>
<feature type="transmembrane region" description="Helical" evidence="27">
    <location>
        <begin position="494"/>
        <end position="512"/>
    </location>
</feature>
<dbReference type="GO" id="GO:0015293">
    <property type="term" value="F:symporter activity"/>
    <property type="evidence" value="ECO:0007669"/>
    <property type="project" value="UniProtKB-KW"/>
</dbReference>
<dbReference type="InParanoid" id="A0A6P9D6E9"/>
<keyword evidence="9 27" id="KW-1133">Transmembrane helix</keyword>
<proteinExistence type="predicted"/>
<dbReference type="GO" id="GO:0030672">
    <property type="term" value="C:synaptic vesicle membrane"/>
    <property type="evidence" value="ECO:0007669"/>
    <property type="project" value="UniProtKB-SubCell"/>
</dbReference>
<comment type="catalytic activity">
    <reaction evidence="17">
        <text>N-acetylneuraminate(in) + H(+)(in) = N-acetylneuraminate(out) + H(+)(out)</text>
        <dbReference type="Rhea" id="RHEA:28987"/>
        <dbReference type="ChEBI" id="CHEBI:15378"/>
        <dbReference type="ChEBI" id="CHEBI:35418"/>
    </reaction>
    <physiologicalReaction direction="right-to-left" evidence="17">
        <dbReference type="Rhea" id="RHEA:28989"/>
    </physiologicalReaction>
</comment>
<evidence type="ECO:0000256" key="4">
    <source>
        <dbReference type="ARBA" id="ARBA00004656"/>
    </source>
</evidence>
<dbReference type="OMA" id="RVVTTWF"/>
<evidence type="ECO:0000256" key="19">
    <source>
        <dbReference type="ARBA" id="ARBA00051447"/>
    </source>
</evidence>
<evidence type="ECO:0000256" key="17">
    <source>
        <dbReference type="ARBA" id="ARBA00050625"/>
    </source>
</evidence>
<comment type="catalytic activity">
    <reaction evidence="18">
        <text>N-acetyl-L-aspartyl-L-glutamate(out) = N-acetyl-L-aspartyl-L-glutamate(in)</text>
        <dbReference type="Rhea" id="RHEA:72599"/>
        <dbReference type="ChEBI" id="CHEBI:76931"/>
    </reaction>
    <physiologicalReaction direction="left-to-right" evidence="18">
        <dbReference type="Rhea" id="RHEA:72600"/>
    </physiologicalReaction>
</comment>
<evidence type="ECO:0000313" key="29">
    <source>
        <dbReference type="Proteomes" id="UP001652622"/>
    </source>
</evidence>
<evidence type="ECO:0000256" key="7">
    <source>
        <dbReference type="ARBA" id="ARBA00022692"/>
    </source>
</evidence>
<evidence type="ECO:0000256" key="22">
    <source>
        <dbReference type="ARBA" id="ARBA00069713"/>
    </source>
</evidence>
<feature type="domain" description="Major facilitator superfamily (MFS) profile" evidence="28">
    <location>
        <begin position="77"/>
        <end position="517"/>
    </location>
</feature>
<name>A0A6P9D6E9_PANGU</name>
<evidence type="ECO:0000256" key="2">
    <source>
        <dbReference type="ARBA" id="ARBA00004554"/>
    </source>
</evidence>
<feature type="region of interest" description="Disordered" evidence="26">
    <location>
        <begin position="28"/>
        <end position="64"/>
    </location>
</feature>
<dbReference type="FunFam" id="1.20.1250.20:FF:000003">
    <property type="entry name" value="Solute carrier family 17 member 3"/>
    <property type="match status" value="1"/>
</dbReference>
<dbReference type="GeneID" id="117674084"/>
<comment type="catalytic activity">
    <reaction evidence="19">
        <text>L-glutamate(out) = L-glutamate(in)</text>
        <dbReference type="Rhea" id="RHEA:66336"/>
        <dbReference type="ChEBI" id="CHEBI:29985"/>
    </reaction>
    <physiologicalReaction direction="left-to-right" evidence="19">
        <dbReference type="Rhea" id="RHEA:66337"/>
    </physiologicalReaction>
</comment>
<evidence type="ECO:0000256" key="10">
    <source>
        <dbReference type="ARBA" id="ARBA00023018"/>
    </source>
</evidence>
<keyword evidence="7 27" id="KW-0812">Transmembrane</keyword>
<evidence type="ECO:0000256" key="14">
    <source>
        <dbReference type="ARBA" id="ARBA00023329"/>
    </source>
</evidence>
<dbReference type="GO" id="GO:0046942">
    <property type="term" value="P:carboxylic acid transport"/>
    <property type="evidence" value="ECO:0007669"/>
    <property type="project" value="UniProtKB-ARBA"/>
</dbReference>
<keyword evidence="12" id="KW-0325">Glycoprotein</keyword>
<feature type="transmembrane region" description="Helical" evidence="27">
    <location>
        <begin position="67"/>
        <end position="91"/>
    </location>
</feature>
<comment type="catalytic activity">
    <reaction evidence="16">
        <text>L-aspartate(out) = L-aspartate(in)</text>
        <dbReference type="Rhea" id="RHEA:66332"/>
        <dbReference type="ChEBI" id="CHEBI:29991"/>
    </reaction>
    <physiologicalReaction direction="left-to-right" evidence="16">
        <dbReference type="Rhea" id="RHEA:66333"/>
    </physiologicalReaction>
</comment>
<evidence type="ECO:0000256" key="26">
    <source>
        <dbReference type="SAM" id="MobiDB-lite"/>
    </source>
</evidence>
<evidence type="ECO:0000256" key="21">
    <source>
        <dbReference type="ARBA" id="ARBA00056891"/>
    </source>
</evidence>
<dbReference type="Proteomes" id="UP001652622">
    <property type="component" value="Unplaced"/>
</dbReference>
<keyword evidence="14" id="KW-0968">Cytoplasmic vesicle</keyword>
<keyword evidence="11 27" id="KW-0472">Membrane</keyword>
<evidence type="ECO:0000256" key="5">
    <source>
        <dbReference type="ARBA" id="ARBA00022448"/>
    </source>
</evidence>
<dbReference type="PROSITE" id="PS50850">
    <property type="entry name" value="MFS"/>
    <property type="match status" value="1"/>
</dbReference>
<protein>
    <recommendedName>
        <fullName evidence="22">Sialin</fullName>
    </recommendedName>
    <alternativeName>
        <fullName evidence="25">H(+)/nitrate cotransporter</fullName>
    </alternativeName>
    <alternativeName>
        <fullName evidence="23">H(+)/sialic acid cotransporter</fullName>
    </alternativeName>
    <alternativeName>
        <fullName evidence="24">Vesicular excitatory amino acid transporter</fullName>
    </alternativeName>
</protein>
<dbReference type="GO" id="GO:0006820">
    <property type="term" value="P:monoatomic anion transport"/>
    <property type="evidence" value="ECO:0007669"/>
    <property type="project" value="TreeGrafter"/>
</dbReference>
<keyword evidence="6" id="KW-1003">Cell membrane</keyword>
<dbReference type="InterPro" id="IPR036259">
    <property type="entry name" value="MFS_trans_sf"/>
</dbReference>
<evidence type="ECO:0000256" key="8">
    <source>
        <dbReference type="ARBA" id="ARBA00022847"/>
    </source>
</evidence>
<keyword evidence="10" id="KW-0770">Synapse</keyword>
<feature type="transmembrane region" description="Helical" evidence="27">
    <location>
        <begin position="263"/>
        <end position="283"/>
    </location>
</feature>
<dbReference type="InterPro" id="IPR020846">
    <property type="entry name" value="MFS_dom"/>
</dbReference>
<evidence type="ECO:0000256" key="9">
    <source>
        <dbReference type="ARBA" id="ARBA00022989"/>
    </source>
</evidence>
<feature type="transmembrane region" description="Helical" evidence="27">
    <location>
        <begin position="459"/>
        <end position="482"/>
    </location>
</feature>
<feature type="transmembrane region" description="Helical" evidence="27">
    <location>
        <begin position="399"/>
        <end position="420"/>
    </location>
</feature>
<evidence type="ECO:0000256" key="27">
    <source>
        <dbReference type="SAM" id="Phobius"/>
    </source>
</evidence>
<dbReference type="SUPFAM" id="SSF103473">
    <property type="entry name" value="MFS general substrate transporter"/>
    <property type="match status" value="1"/>
</dbReference>
<evidence type="ECO:0000256" key="25">
    <source>
        <dbReference type="ARBA" id="ARBA00081925"/>
    </source>
</evidence>